<evidence type="ECO:0000256" key="9">
    <source>
        <dbReference type="ARBA" id="ARBA00022848"/>
    </source>
</evidence>
<organism evidence="18">
    <name type="scientific">Spodoptera frugiperda</name>
    <name type="common">Fall armyworm</name>
    <dbReference type="NCBI Taxonomy" id="7108"/>
    <lineage>
        <taxon>Eukaryota</taxon>
        <taxon>Metazoa</taxon>
        <taxon>Ecdysozoa</taxon>
        <taxon>Arthropoda</taxon>
        <taxon>Hexapoda</taxon>
        <taxon>Insecta</taxon>
        <taxon>Pterygota</taxon>
        <taxon>Neoptera</taxon>
        <taxon>Endopterygota</taxon>
        <taxon>Lepidoptera</taxon>
        <taxon>Glossata</taxon>
        <taxon>Ditrysia</taxon>
        <taxon>Noctuoidea</taxon>
        <taxon>Noctuidae</taxon>
        <taxon>Amphipyrinae</taxon>
        <taxon>Spodoptera</taxon>
    </lineage>
</organism>
<sequence>MDGLVVLASLLFVIFSLIYYLSYKKHSYWKKKNVPHADPLPILGNYGNYILQKEYPGKMIQKLCQKFRNEPYFGAYFGTLPVLIVKDPEIIKHVLTKDYYYISGRESSDYYDQEMMTQNMFFGSGDRWKVLRQNLTPLFSSLKMKNMFYLIEKCTIGFEDMLNADLKMSNVIEVRSTVAKYTMDCICSCAFGVESNTMAQKENNPFRFMADVIFESSRYRGFKIICRAAWPSIFYGLGFKLFPKTIDRFFFNLLTGVYESRGYKPSPRNDFVDLLLNFKTEDYITGDCLSNTKTGEENRVKLKVSDEMLIAQSVMFFSAGFETSATTTSFTLYELAKHPEIQKRAAEEVDEFMRRHNNKLVYDCVTELPYLEACMYETLRMYPVIGNLTREVMVDYVLPTGLKLDAGVRVHIPVIDMHYNPEYFPEPYKYNPERFMPGNKENINPNTFFAFGSGPRLCIGMRFAKMQVMSGLITFLKKYKVELAEGMATKLEFDPKTFLTQPIDNCISLKLTEREGWEQRNFLRT</sequence>
<dbReference type="GO" id="GO:0005789">
    <property type="term" value="C:endoplasmic reticulum membrane"/>
    <property type="evidence" value="ECO:0007669"/>
    <property type="project" value="UniProtKB-SubCell"/>
</dbReference>
<keyword evidence="10 16" id="KW-0560">Oxidoreductase</keyword>
<dbReference type="GO" id="GO:0005506">
    <property type="term" value="F:iron ion binding"/>
    <property type="evidence" value="ECO:0007669"/>
    <property type="project" value="InterPro"/>
</dbReference>
<dbReference type="PRINTS" id="PR00463">
    <property type="entry name" value="EP450I"/>
</dbReference>
<dbReference type="InterPro" id="IPR036396">
    <property type="entry name" value="Cyt_P450_sf"/>
</dbReference>
<dbReference type="GO" id="GO:0020037">
    <property type="term" value="F:heme binding"/>
    <property type="evidence" value="ECO:0007669"/>
    <property type="project" value="InterPro"/>
</dbReference>
<keyword evidence="17" id="KW-0812">Transmembrane</keyword>
<keyword evidence="7 15" id="KW-0479">Metal-binding</keyword>
<evidence type="ECO:0000256" key="10">
    <source>
        <dbReference type="ARBA" id="ARBA00023002"/>
    </source>
</evidence>
<dbReference type="InterPro" id="IPR050476">
    <property type="entry name" value="Insect_CytP450_Detox"/>
</dbReference>
<evidence type="ECO:0000313" key="18">
    <source>
        <dbReference type="EMBL" id="AID55427.1"/>
    </source>
</evidence>
<keyword evidence="9" id="KW-0492">Microsome</keyword>
<proteinExistence type="evidence at transcript level"/>
<dbReference type="PROSITE" id="PS00086">
    <property type="entry name" value="CYTOCHROME_P450"/>
    <property type="match status" value="1"/>
</dbReference>
<feature type="binding site" description="axial binding residue" evidence="15">
    <location>
        <position position="458"/>
    </location>
    <ligand>
        <name>heme</name>
        <dbReference type="ChEBI" id="CHEBI:30413"/>
    </ligand>
    <ligandPart>
        <name>Fe</name>
        <dbReference type="ChEBI" id="CHEBI:18248"/>
    </ligandPart>
</feature>
<accession>A0A068EVD2</accession>
<evidence type="ECO:0000256" key="4">
    <source>
        <dbReference type="ARBA" id="ARBA00010617"/>
    </source>
</evidence>
<dbReference type="PANTHER" id="PTHR24292:SF104">
    <property type="entry name" value="CYTOCHROME P450 308A1-RELATED"/>
    <property type="match status" value="1"/>
</dbReference>
<dbReference type="Gene3D" id="1.10.630.10">
    <property type="entry name" value="Cytochrome P450"/>
    <property type="match status" value="1"/>
</dbReference>
<dbReference type="InterPro" id="IPR002401">
    <property type="entry name" value="Cyt_P450_E_grp-I"/>
</dbReference>
<evidence type="ECO:0000256" key="16">
    <source>
        <dbReference type="RuleBase" id="RU000461"/>
    </source>
</evidence>
<keyword evidence="12 16" id="KW-0503">Monooxygenase</keyword>
<comment type="catalytic activity">
    <reaction evidence="14">
        <text>an organic molecule + reduced [NADPH--hemoprotein reductase] + O2 = an alcohol + oxidized [NADPH--hemoprotein reductase] + H2O + H(+)</text>
        <dbReference type="Rhea" id="RHEA:17149"/>
        <dbReference type="Rhea" id="RHEA-COMP:11964"/>
        <dbReference type="Rhea" id="RHEA-COMP:11965"/>
        <dbReference type="ChEBI" id="CHEBI:15377"/>
        <dbReference type="ChEBI" id="CHEBI:15378"/>
        <dbReference type="ChEBI" id="CHEBI:15379"/>
        <dbReference type="ChEBI" id="CHEBI:30879"/>
        <dbReference type="ChEBI" id="CHEBI:57618"/>
        <dbReference type="ChEBI" id="CHEBI:58210"/>
        <dbReference type="ChEBI" id="CHEBI:142491"/>
        <dbReference type="EC" id="1.14.14.1"/>
    </reaction>
</comment>
<keyword evidence="13 17" id="KW-0472">Membrane</keyword>
<dbReference type="PRINTS" id="PR00385">
    <property type="entry name" value="P450"/>
</dbReference>
<evidence type="ECO:0000256" key="2">
    <source>
        <dbReference type="ARBA" id="ARBA00004174"/>
    </source>
</evidence>
<comment type="cofactor">
    <cofactor evidence="1 15">
        <name>heme</name>
        <dbReference type="ChEBI" id="CHEBI:30413"/>
    </cofactor>
</comment>
<dbReference type="GO" id="GO:0016712">
    <property type="term" value="F:oxidoreductase activity, acting on paired donors, with incorporation or reduction of molecular oxygen, reduced flavin or flavoprotein as one donor, and incorporation of one atom of oxygen"/>
    <property type="evidence" value="ECO:0007669"/>
    <property type="project" value="UniProtKB-EC"/>
</dbReference>
<dbReference type="CDD" id="cd11056">
    <property type="entry name" value="CYP6-like"/>
    <property type="match status" value="1"/>
</dbReference>
<evidence type="ECO:0000256" key="3">
    <source>
        <dbReference type="ARBA" id="ARBA00004406"/>
    </source>
</evidence>
<name>A0A068EVD2_SPOFR</name>
<reference evidence="18" key="1">
    <citation type="journal article" date="2015" name="Insect Mol. Biol.">
        <title>Cytochrome P450s from the fall armyworm (Spodoptera frugiperda): responses to plant allelochemicals and pesticides.</title>
        <authorList>
            <person name="Giraudo M."/>
            <person name="Hilliou F."/>
            <person name="Fricaux T."/>
            <person name="Audant P."/>
            <person name="Feyereisen R."/>
            <person name="Le Goff G."/>
        </authorList>
    </citation>
    <scope>NUCLEOTIDE SEQUENCE</scope>
</reference>
<dbReference type="AlphaFoldDB" id="A0A068EVD2"/>
<evidence type="ECO:0000256" key="14">
    <source>
        <dbReference type="ARBA" id="ARBA00047827"/>
    </source>
</evidence>
<dbReference type="EC" id="1.14.14.1" evidence="5"/>
<comment type="similarity">
    <text evidence="4 16">Belongs to the cytochrome P450 family.</text>
</comment>
<protein>
    <recommendedName>
        <fullName evidence="5">unspecific monooxygenase</fullName>
        <ecNumber evidence="5">1.14.14.1</ecNumber>
    </recommendedName>
</protein>
<evidence type="ECO:0000256" key="13">
    <source>
        <dbReference type="ARBA" id="ARBA00023136"/>
    </source>
</evidence>
<evidence type="ECO:0000256" key="15">
    <source>
        <dbReference type="PIRSR" id="PIRSR602401-1"/>
    </source>
</evidence>
<dbReference type="EMBL" id="KJ671575">
    <property type="protein sequence ID" value="AID55427.1"/>
    <property type="molecule type" value="mRNA"/>
</dbReference>
<dbReference type="SUPFAM" id="SSF48264">
    <property type="entry name" value="Cytochrome P450"/>
    <property type="match status" value="1"/>
</dbReference>
<evidence type="ECO:0000256" key="7">
    <source>
        <dbReference type="ARBA" id="ARBA00022723"/>
    </source>
</evidence>
<dbReference type="SMR" id="A0A068EVD2"/>
<dbReference type="InterPro" id="IPR017972">
    <property type="entry name" value="Cyt_P450_CS"/>
</dbReference>
<dbReference type="Pfam" id="PF00067">
    <property type="entry name" value="p450"/>
    <property type="match status" value="1"/>
</dbReference>
<dbReference type="InterPro" id="IPR001128">
    <property type="entry name" value="Cyt_P450"/>
</dbReference>
<evidence type="ECO:0000256" key="12">
    <source>
        <dbReference type="ARBA" id="ARBA00023033"/>
    </source>
</evidence>
<evidence type="ECO:0000256" key="5">
    <source>
        <dbReference type="ARBA" id="ARBA00012109"/>
    </source>
</evidence>
<keyword evidence="8" id="KW-0256">Endoplasmic reticulum</keyword>
<keyword evidence="17" id="KW-1133">Transmembrane helix</keyword>
<keyword evidence="6 15" id="KW-0349">Heme</keyword>
<evidence type="ECO:0000256" key="1">
    <source>
        <dbReference type="ARBA" id="ARBA00001971"/>
    </source>
</evidence>
<dbReference type="FunFam" id="1.10.630.10:FF:000042">
    <property type="entry name" value="Cytochrome P450"/>
    <property type="match status" value="1"/>
</dbReference>
<evidence type="ECO:0000256" key="17">
    <source>
        <dbReference type="SAM" id="Phobius"/>
    </source>
</evidence>
<evidence type="ECO:0000256" key="8">
    <source>
        <dbReference type="ARBA" id="ARBA00022824"/>
    </source>
</evidence>
<feature type="transmembrane region" description="Helical" evidence="17">
    <location>
        <begin position="6"/>
        <end position="23"/>
    </location>
</feature>
<comment type="subcellular location">
    <subcellularLocation>
        <location evidence="3">Endoplasmic reticulum membrane</location>
        <topology evidence="3">Peripheral membrane protein</topology>
    </subcellularLocation>
    <subcellularLocation>
        <location evidence="2">Microsome membrane</location>
        <topology evidence="2">Peripheral membrane protein</topology>
    </subcellularLocation>
</comment>
<gene>
    <name evidence="18" type="primary">CYP6AE43</name>
</gene>
<keyword evidence="11 15" id="KW-0408">Iron</keyword>
<dbReference type="PANTHER" id="PTHR24292">
    <property type="entry name" value="CYTOCHROME P450"/>
    <property type="match status" value="1"/>
</dbReference>
<evidence type="ECO:0000256" key="6">
    <source>
        <dbReference type="ARBA" id="ARBA00022617"/>
    </source>
</evidence>
<evidence type="ECO:0000256" key="11">
    <source>
        <dbReference type="ARBA" id="ARBA00023004"/>
    </source>
</evidence>